<feature type="repeat" description="ANK" evidence="1">
    <location>
        <begin position="106"/>
        <end position="138"/>
    </location>
</feature>
<dbReference type="Gene3D" id="1.25.40.20">
    <property type="entry name" value="Ankyrin repeat-containing domain"/>
    <property type="match status" value="1"/>
</dbReference>
<organism evidence="3 4">
    <name type="scientific">Emiliania huxleyi (strain CCMP1516)</name>
    <dbReference type="NCBI Taxonomy" id="280463"/>
    <lineage>
        <taxon>Eukaryota</taxon>
        <taxon>Haptista</taxon>
        <taxon>Haptophyta</taxon>
        <taxon>Prymnesiophyceae</taxon>
        <taxon>Isochrysidales</taxon>
        <taxon>Noelaerhabdaceae</taxon>
        <taxon>Emiliania</taxon>
    </lineage>
</organism>
<dbReference type="PROSITE" id="PS50088">
    <property type="entry name" value="ANK_REPEAT"/>
    <property type="match status" value="1"/>
</dbReference>
<dbReference type="KEGG" id="ehx:EMIHUDRAFT_358488"/>
<evidence type="ECO:0000313" key="3">
    <source>
        <dbReference type="EnsemblProtists" id="EOD09196"/>
    </source>
</evidence>
<dbReference type="GeneID" id="17255372"/>
<sequence length="189" mass="20309">MRKESYPSDENGAPLDTPEWRNADSIRDTASPKDPPIVAAVRVWDTTPEQLEAALAAAGADLAGEVNRPDRFGFTPLMLAVKSKQPGLVDKLLEVEGVQLDAQSKRGFSALMIAAWKADDATIDKLVAKGADLSLRDGGARNAWGVAHDWHNEGTLDCLGRHGLTFTSHGGTSVAFPPAPKWRPGEAWD</sequence>
<dbReference type="PANTHER" id="PTHR24183:SF1">
    <property type="entry name" value="FIBRONECTIN TYPE 3 AND ANKYRIN REPEAT DOMAINS PROTEIN 1"/>
    <property type="match status" value="1"/>
</dbReference>
<evidence type="ECO:0000256" key="1">
    <source>
        <dbReference type="PROSITE-ProRule" id="PRU00023"/>
    </source>
</evidence>
<dbReference type="InterPro" id="IPR002110">
    <property type="entry name" value="Ankyrin_rpt"/>
</dbReference>
<dbReference type="AlphaFoldDB" id="A0A0D3ID61"/>
<keyword evidence="4" id="KW-1185">Reference proteome</keyword>
<dbReference type="PANTHER" id="PTHR24183">
    <property type="entry name" value="FIBRONECTIN TYPE 3 AND ANKYRIN REPEAT DOMAINS PROTEIN 1"/>
    <property type="match status" value="1"/>
</dbReference>
<proteinExistence type="predicted"/>
<dbReference type="SUPFAM" id="SSF48403">
    <property type="entry name" value="Ankyrin repeat"/>
    <property type="match status" value="1"/>
</dbReference>
<dbReference type="RefSeq" id="XP_005761625.1">
    <property type="nucleotide sequence ID" value="XM_005761568.1"/>
</dbReference>
<dbReference type="PROSITE" id="PS50297">
    <property type="entry name" value="ANK_REP_REGION"/>
    <property type="match status" value="1"/>
</dbReference>
<dbReference type="Proteomes" id="UP000013827">
    <property type="component" value="Unassembled WGS sequence"/>
</dbReference>
<dbReference type="EnsemblProtists" id="EOD09196">
    <property type="protein sequence ID" value="EOD09196"/>
    <property type="gene ID" value="EMIHUDRAFT_358488"/>
</dbReference>
<dbReference type="InterPro" id="IPR036770">
    <property type="entry name" value="Ankyrin_rpt-contain_sf"/>
</dbReference>
<reference evidence="3" key="2">
    <citation type="submission" date="2024-10" db="UniProtKB">
        <authorList>
            <consortium name="EnsemblProtists"/>
        </authorList>
    </citation>
    <scope>IDENTIFICATION</scope>
</reference>
<dbReference type="SMART" id="SM00248">
    <property type="entry name" value="ANK"/>
    <property type="match status" value="2"/>
</dbReference>
<dbReference type="STRING" id="2903.R1DEC7"/>
<protein>
    <recommendedName>
        <fullName evidence="5">Ankyrin repeat domain-containing protein</fullName>
    </recommendedName>
</protein>
<reference evidence="4" key="1">
    <citation type="journal article" date="2013" name="Nature">
        <title>Pan genome of the phytoplankton Emiliania underpins its global distribution.</title>
        <authorList>
            <person name="Read B.A."/>
            <person name="Kegel J."/>
            <person name="Klute M.J."/>
            <person name="Kuo A."/>
            <person name="Lefebvre S.C."/>
            <person name="Maumus F."/>
            <person name="Mayer C."/>
            <person name="Miller J."/>
            <person name="Monier A."/>
            <person name="Salamov A."/>
            <person name="Young J."/>
            <person name="Aguilar M."/>
            <person name="Claverie J.M."/>
            <person name="Frickenhaus S."/>
            <person name="Gonzalez K."/>
            <person name="Herman E.K."/>
            <person name="Lin Y.C."/>
            <person name="Napier J."/>
            <person name="Ogata H."/>
            <person name="Sarno A.F."/>
            <person name="Shmutz J."/>
            <person name="Schroeder D."/>
            <person name="de Vargas C."/>
            <person name="Verret F."/>
            <person name="von Dassow P."/>
            <person name="Valentin K."/>
            <person name="Van de Peer Y."/>
            <person name="Wheeler G."/>
            <person name="Dacks J.B."/>
            <person name="Delwiche C.F."/>
            <person name="Dyhrman S.T."/>
            <person name="Glockner G."/>
            <person name="John U."/>
            <person name="Richards T."/>
            <person name="Worden A.Z."/>
            <person name="Zhang X."/>
            <person name="Grigoriev I.V."/>
            <person name="Allen A.E."/>
            <person name="Bidle K."/>
            <person name="Borodovsky M."/>
            <person name="Bowler C."/>
            <person name="Brownlee C."/>
            <person name="Cock J.M."/>
            <person name="Elias M."/>
            <person name="Gladyshev V.N."/>
            <person name="Groth M."/>
            <person name="Guda C."/>
            <person name="Hadaegh A."/>
            <person name="Iglesias-Rodriguez M.D."/>
            <person name="Jenkins J."/>
            <person name="Jones B.M."/>
            <person name="Lawson T."/>
            <person name="Leese F."/>
            <person name="Lindquist E."/>
            <person name="Lobanov A."/>
            <person name="Lomsadze A."/>
            <person name="Malik S.B."/>
            <person name="Marsh M.E."/>
            <person name="Mackinder L."/>
            <person name="Mock T."/>
            <person name="Mueller-Roeber B."/>
            <person name="Pagarete A."/>
            <person name="Parker M."/>
            <person name="Probert I."/>
            <person name="Quesneville H."/>
            <person name="Raines C."/>
            <person name="Rensing S.A."/>
            <person name="Riano-Pachon D.M."/>
            <person name="Richier S."/>
            <person name="Rokitta S."/>
            <person name="Shiraiwa Y."/>
            <person name="Soanes D.M."/>
            <person name="van der Giezen M."/>
            <person name="Wahlund T.M."/>
            <person name="Williams B."/>
            <person name="Wilson W."/>
            <person name="Wolfe G."/>
            <person name="Wurch L.L."/>
        </authorList>
    </citation>
    <scope>NUCLEOTIDE SEQUENCE</scope>
</reference>
<dbReference type="HOGENOM" id="CLU_1436901_0_0_1"/>
<dbReference type="GO" id="GO:0005634">
    <property type="term" value="C:nucleus"/>
    <property type="evidence" value="ECO:0007669"/>
    <property type="project" value="TreeGrafter"/>
</dbReference>
<accession>A0A0D3ID61</accession>
<evidence type="ECO:0000256" key="2">
    <source>
        <dbReference type="SAM" id="MobiDB-lite"/>
    </source>
</evidence>
<evidence type="ECO:0008006" key="5">
    <source>
        <dbReference type="Google" id="ProtNLM"/>
    </source>
</evidence>
<dbReference type="Pfam" id="PF12796">
    <property type="entry name" value="Ank_2"/>
    <property type="match status" value="1"/>
</dbReference>
<keyword evidence="1" id="KW-0040">ANK repeat</keyword>
<name>A0A0D3ID61_EMIH1</name>
<feature type="compositionally biased region" description="Basic and acidic residues" evidence="2">
    <location>
        <begin position="18"/>
        <end position="31"/>
    </location>
</feature>
<dbReference type="PaxDb" id="2903-EOD09196"/>
<feature type="region of interest" description="Disordered" evidence="2">
    <location>
        <begin position="1"/>
        <end position="34"/>
    </location>
</feature>
<evidence type="ECO:0000313" key="4">
    <source>
        <dbReference type="Proteomes" id="UP000013827"/>
    </source>
</evidence>